<gene>
    <name evidence="2" type="ORF">QE152_g41591</name>
</gene>
<reference evidence="2 3" key="1">
    <citation type="journal article" date="2024" name="BMC Genomics">
        <title>De novo assembly and annotation of Popillia japonica's genome with initial clues to its potential as an invasive pest.</title>
        <authorList>
            <person name="Cucini C."/>
            <person name="Boschi S."/>
            <person name="Funari R."/>
            <person name="Cardaioli E."/>
            <person name="Iannotti N."/>
            <person name="Marturano G."/>
            <person name="Paoli F."/>
            <person name="Bruttini M."/>
            <person name="Carapelli A."/>
            <person name="Frati F."/>
            <person name="Nardi F."/>
        </authorList>
    </citation>
    <scope>NUCLEOTIDE SEQUENCE [LARGE SCALE GENOMIC DNA]</scope>
    <source>
        <strain evidence="2">DMR45628</strain>
    </source>
</reference>
<comment type="caution">
    <text evidence="2">The sequence shown here is derived from an EMBL/GenBank/DDBJ whole genome shotgun (WGS) entry which is preliminary data.</text>
</comment>
<dbReference type="EMBL" id="JASPKY010005466">
    <property type="protein sequence ID" value="KAK9659728.1"/>
    <property type="molecule type" value="Genomic_DNA"/>
</dbReference>
<protein>
    <submittedName>
        <fullName evidence="2">Uncharacterized protein</fullName>
    </submittedName>
</protein>
<feature type="region of interest" description="Disordered" evidence="1">
    <location>
        <begin position="90"/>
        <end position="142"/>
    </location>
</feature>
<organism evidence="2 3">
    <name type="scientific">Popillia japonica</name>
    <name type="common">Japanese beetle</name>
    <dbReference type="NCBI Taxonomy" id="7064"/>
    <lineage>
        <taxon>Eukaryota</taxon>
        <taxon>Metazoa</taxon>
        <taxon>Ecdysozoa</taxon>
        <taxon>Arthropoda</taxon>
        <taxon>Hexapoda</taxon>
        <taxon>Insecta</taxon>
        <taxon>Pterygota</taxon>
        <taxon>Neoptera</taxon>
        <taxon>Endopterygota</taxon>
        <taxon>Coleoptera</taxon>
        <taxon>Polyphaga</taxon>
        <taxon>Scarabaeiformia</taxon>
        <taxon>Scarabaeidae</taxon>
        <taxon>Rutelinae</taxon>
        <taxon>Popillia</taxon>
    </lineage>
</organism>
<sequence>MKEVNSSFAKVLKRTKELEKLVKESTKTKVEIKHVTRELAYLVNNLEKSINKYQAQRKAGKGKHQNQGGNQTCDEGTCIFGKQLGKEYQQIPGTTRLYPKQTSHRVSGGEHPNGNLGKVDWSPGGKKRHRTGEAKGGGENQR</sequence>
<name>A0AAW1G9A6_POPJA</name>
<feature type="region of interest" description="Disordered" evidence="1">
    <location>
        <begin position="57"/>
        <end position="76"/>
    </location>
</feature>
<dbReference type="Proteomes" id="UP001458880">
    <property type="component" value="Unassembled WGS sequence"/>
</dbReference>
<proteinExistence type="predicted"/>
<dbReference type="AlphaFoldDB" id="A0AAW1G9A6"/>
<evidence type="ECO:0000313" key="2">
    <source>
        <dbReference type="EMBL" id="KAK9659728.1"/>
    </source>
</evidence>
<evidence type="ECO:0000313" key="3">
    <source>
        <dbReference type="Proteomes" id="UP001458880"/>
    </source>
</evidence>
<evidence type="ECO:0000256" key="1">
    <source>
        <dbReference type="SAM" id="MobiDB-lite"/>
    </source>
</evidence>
<keyword evidence="3" id="KW-1185">Reference proteome</keyword>
<accession>A0AAW1G9A6</accession>